<evidence type="ECO:0000313" key="3">
    <source>
        <dbReference type="EMBL" id="KAE8714700.1"/>
    </source>
</evidence>
<proteinExistence type="predicted"/>
<dbReference type="OrthoDB" id="613853at2759"/>
<accession>A0A6A3BCF0</accession>
<evidence type="ECO:0000259" key="1">
    <source>
        <dbReference type="Pfam" id="PF00646"/>
    </source>
</evidence>
<name>A0A6A3BCF0_HIBSY</name>
<dbReference type="InterPro" id="IPR055357">
    <property type="entry name" value="LRR_At1g61320_AtMIF1"/>
</dbReference>
<reference evidence="3" key="1">
    <citation type="submission" date="2019-09" db="EMBL/GenBank/DDBJ databases">
        <title>Draft genome information of white flower Hibiscus syriacus.</title>
        <authorList>
            <person name="Kim Y.-M."/>
        </authorList>
    </citation>
    <scope>NUCLEOTIDE SEQUENCE [LARGE SCALE GENOMIC DNA]</scope>
    <source>
        <strain evidence="3">YM2019G1</strain>
    </source>
</reference>
<dbReference type="Pfam" id="PF23622">
    <property type="entry name" value="LRR_At1g61320_AtMIF1"/>
    <property type="match status" value="1"/>
</dbReference>
<dbReference type="Gene3D" id="1.20.1280.50">
    <property type="match status" value="1"/>
</dbReference>
<dbReference type="AlphaFoldDB" id="A0A6A3BCF0"/>
<dbReference type="InterPro" id="IPR053772">
    <property type="entry name" value="At1g61320/At1g61330-like"/>
</dbReference>
<dbReference type="Proteomes" id="UP000436088">
    <property type="component" value="Unassembled WGS sequence"/>
</dbReference>
<evidence type="ECO:0000313" key="4">
    <source>
        <dbReference type="Proteomes" id="UP000436088"/>
    </source>
</evidence>
<dbReference type="InterPro" id="IPR001810">
    <property type="entry name" value="F-box_dom"/>
</dbReference>
<dbReference type="InterPro" id="IPR032675">
    <property type="entry name" value="LRR_dom_sf"/>
</dbReference>
<feature type="domain" description="F-box" evidence="1">
    <location>
        <begin position="13"/>
        <end position="50"/>
    </location>
</feature>
<dbReference type="SUPFAM" id="SSF81383">
    <property type="entry name" value="F-box domain"/>
    <property type="match status" value="1"/>
</dbReference>
<protein>
    <recommendedName>
        <fullName evidence="5">F-box domain-containing protein</fullName>
    </recommendedName>
</protein>
<dbReference type="Gene3D" id="3.80.10.10">
    <property type="entry name" value="Ribonuclease Inhibitor"/>
    <property type="match status" value="1"/>
</dbReference>
<dbReference type="PANTHER" id="PTHR34145:SF68">
    <property type="entry name" value="FBD DOMAIN-CONTAINING PROTEIN"/>
    <property type="match status" value="1"/>
</dbReference>
<evidence type="ECO:0008006" key="5">
    <source>
        <dbReference type="Google" id="ProtNLM"/>
    </source>
</evidence>
<feature type="domain" description="At1g61320/AtMIF1 LRR" evidence="2">
    <location>
        <begin position="139"/>
        <end position="263"/>
    </location>
</feature>
<dbReference type="EMBL" id="VEPZ02000869">
    <property type="protein sequence ID" value="KAE8714700.1"/>
    <property type="molecule type" value="Genomic_DNA"/>
</dbReference>
<dbReference type="PANTHER" id="PTHR34145">
    <property type="entry name" value="OS02G0105600 PROTEIN"/>
    <property type="match status" value="1"/>
</dbReference>
<gene>
    <name evidence="3" type="ORF">F3Y22_tig00110194pilonHSYRG00070</name>
</gene>
<keyword evidence="4" id="KW-1185">Reference proteome</keyword>
<comment type="caution">
    <text evidence="3">The sequence shown here is derived from an EMBL/GenBank/DDBJ whole genome shotgun (WGS) entry which is preliminary data.</text>
</comment>
<evidence type="ECO:0000259" key="2">
    <source>
        <dbReference type="Pfam" id="PF23622"/>
    </source>
</evidence>
<dbReference type="Pfam" id="PF00646">
    <property type="entry name" value="F-box"/>
    <property type="match status" value="1"/>
</dbReference>
<organism evidence="3 4">
    <name type="scientific">Hibiscus syriacus</name>
    <name type="common">Rose of Sharon</name>
    <dbReference type="NCBI Taxonomy" id="106335"/>
    <lineage>
        <taxon>Eukaryota</taxon>
        <taxon>Viridiplantae</taxon>
        <taxon>Streptophyta</taxon>
        <taxon>Embryophyta</taxon>
        <taxon>Tracheophyta</taxon>
        <taxon>Spermatophyta</taxon>
        <taxon>Magnoliopsida</taxon>
        <taxon>eudicotyledons</taxon>
        <taxon>Gunneridae</taxon>
        <taxon>Pentapetalae</taxon>
        <taxon>rosids</taxon>
        <taxon>malvids</taxon>
        <taxon>Malvales</taxon>
        <taxon>Malvaceae</taxon>
        <taxon>Malvoideae</taxon>
        <taxon>Hibiscus</taxon>
    </lineage>
</organism>
<sequence length="274" mass="31425">MSFKREFDPEDRISHLSDDVLISILSHLPMRVAATTSLLSRRWGNVWTFLPRLEFDASNTILKIKNQTLGSNRTLSSKSLRDFIDSEKVRFVNMVNHFVELYSLPVTEEFRICFDLNRRHKQDIDKWVKLCPRSLGLPSYILLTSLVLKCIDVSDDVIENFVSNSPFLECLCVQPPTLVHVRVVGPSLHLRSLEISGCSSLKSLQLHATNLLSFKYFGPEIEIPFENVPNLTALCIKDYAYPPPILKLPRVLTFFPQLHKLSLAIDDVKISWKN</sequence>
<dbReference type="InterPro" id="IPR036047">
    <property type="entry name" value="F-box-like_dom_sf"/>
</dbReference>